<reference evidence="13" key="2">
    <citation type="submission" date="2022-10" db="EMBL/GenBank/DDBJ databases">
        <authorList>
            <person name="Aronson H.S."/>
        </authorList>
    </citation>
    <scope>NUCLEOTIDE SEQUENCE</scope>
    <source>
        <strain evidence="13">RS19-109</strain>
    </source>
</reference>
<evidence type="ECO:0000256" key="4">
    <source>
        <dbReference type="ARBA" id="ARBA00022519"/>
    </source>
</evidence>
<keyword evidence="5" id="KW-0328">Glycosyltransferase</keyword>
<dbReference type="Gene3D" id="3.40.50.2000">
    <property type="entry name" value="Glycogen Phosphorylase B"/>
    <property type="match status" value="2"/>
</dbReference>
<keyword evidence="8" id="KW-0472">Membrane</keyword>
<evidence type="ECO:0000313" key="14">
    <source>
        <dbReference type="Proteomes" id="UP001154240"/>
    </source>
</evidence>
<evidence type="ECO:0000256" key="3">
    <source>
        <dbReference type="ARBA" id="ARBA00022475"/>
    </source>
</evidence>
<dbReference type="GO" id="GO:0005886">
    <property type="term" value="C:plasma membrane"/>
    <property type="evidence" value="ECO:0007669"/>
    <property type="project" value="UniProtKB-SubCell"/>
</dbReference>
<keyword evidence="7" id="KW-0448">Lipopolysaccharide biosynthesis</keyword>
<dbReference type="RefSeq" id="WP_307633258.1">
    <property type="nucleotide sequence ID" value="NZ_JAPHEH010000001.1"/>
</dbReference>
<protein>
    <recommendedName>
        <fullName evidence="10">Lipopolysaccharide heptosyltransferase 1</fullName>
        <ecNumber evidence="9">2.4.99.23</ecNumber>
    </recommendedName>
    <alternativeName>
        <fullName evidence="11">ADP-heptose:lipopolysaccharide heptosyltransferase I</fullName>
    </alternativeName>
</protein>
<evidence type="ECO:0000313" key="13">
    <source>
        <dbReference type="EMBL" id="MDG4476288.1"/>
    </source>
</evidence>
<organism evidence="13 14">
    <name type="scientific">Thiovibrio frasassiensis</name>
    <dbReference type="NCBI Taxonomy" id="2984131"/>
    <lineage>
        <taxon>Bacteria</taxon>
        <taxon>Pseudomonadati</taxon>
        <taxon>Thermodesulfobacteriota</taxon>
        <taxon>Desulfobulbia</taxon>
        <taxon>Desulfobulbales</taxon>
        <taxon>Thiovibrionaceae</taxon>
        <taxon>Thiovibrio</taxon>
    </lineage>
</organism>
<evidence type="ECO:0000256" key="1">
    <source>
        <dbReference type="ARBA" id="ARBA00004515"/>
    </source>
</evidence>
<evidence type="ECO:0000256" key="11">
    <source>
        <dbReference type="ARBA" id="ARBA00044330"/>
    </source>
</evidence>
<dbReference type="Proteomes" id="UP001154240">
    <property type="component" value="Unassembled WGS sequence"/>
</dbReference>
<keyword evidence="14" id="KW-1185">Reference proteome</keyword>
<evidence type="ECO:0000256" key="7">
    <source>
        <dbReference type="ARBA" id="ARBA00022985"/>
    </source>
</evidence>
<dbReference type="EMBL" id="JAPHEH010000001">
    <property type="protein sequence ID" value="MDG4476288.1"/>
    <property type="molecule type" value="Genomic_DNA"/>
</dbReference>
<comment type="pathway">
    <text evidence="2">Bacterial outer membrane biogenesis; LPS core biosynthesis.</text>
</comment>
<evidence type="ECO:0000256" key="10">
    <source>
        <dbReference type="ARBA" id="ARBA00044190"/>
    </source>
</evidence>
<comment type="caution">
    <text evidence="13">The sequence shown here is derived from an EMBL/GenBank/DDBJ whole genome shotgun (WGS) entry which is preliminary data.</text>
</comment>
<dbReference type="GO" id="GO:0009244">
    <property type="term" value="P:lipopolysaccharide core region biosynthetic process"/>
    <property type="evidence" value="ECO:0007669"/>
    <property type="project" value="InterPro"/>
</dbReference>
<dbReference type="AlphaFoldDB" id="A0A9X4RMK7"/>
<evidence type="ECO:0000256" key="2">
    <source>
        <dbReference type="ARBA" id="ARBA00004713"/>
    </source>
</evidence>
<evidence type="ECO:0000256" key="6">
    <source>
        <dbReference type="ARBA" id="ARBA00022679"/>
    </source>
</evidence>
<sequence length="350" mass="37993">MNILIVKTSAIGDVIHTLPALNALRRKYPEARIDWLVEEAAADLVIGHVALDTVLVSRRKAWIRDLKQGKVLAAWGGVSDFVKELRSTEYDLLLDFQGLLKSGIFVGLARAKRKVGFGKGMEHAEGSYLFLNEPIPPVNMDQHAAIRELMLLKAIGVESSEVVFDLPVGKEQREKVGQLLAAEGVDLAKVLVAINPMTTWETKHWRNERFARVADHLLNRGMAVVFSGGPQDVQSIEGIRAAMTGKAVSLAGKTTLKELAALYERVALLITTDTGPMHLAAAAGTPVVALFGPTAPWRTGPFGSGHKILRAEVACSPCLKKQCDREHQCMTQITVDQVVQAALDVLKGSG</sequence>
<dbReference type="InterPro" id="IPR002201">
    <property type="entry name" value="Glyco_trans_9"/>
</dbReference>
<evidence type="ECO:0000256" key="9">
    <source>
        <dbReference type="ARBA" id="ARBA00044041"/>
    </source>
</evidence>
<dbReference type="PANTHER" id="PTHR30160">
    <property type="entry name" value="TETRAACYLDISACCHARIDE 4'-KINASE-RELATED"/>
    <property type="match status" value="1"/>
</dbReference>
<comment type="subcellular location">
    <subcellularLocation>
        <location evidence="1">Cell inner membrane</location>
        <topology evidence="1">Peripheral membrane protein</topology>
        <orientation evidence="1">Cytoplasmic side</orientation>
    </subcellularLocation>
</comment>
<dbReference type="SUPFAM" id="SSF53756">
    <property type="entry name" value="UDP-Glycosyltransferase/glycogen phosphorylase"/>
    <property type="match status" value="1"/>
</dbReference>
<dbReference type="CDD" id="cd03789">
    <property type="entry name" value="GT9_LPS_heptosyltransferase"/>
    <property type="match status" value="1"/>
</dbReference>
<keyword evidence="3" id="KW-1003">Cell membrane</keyword>
<evidence type="ECO:0000256" key="12">
    <source>
        <dbReference type="ARBA" id="ARBA00049201"/>
    </source>
</evidence>
<dbReference type="PANTHER" id="PTHR30160:SF1">
    <property type="entry name" value="LIPOPOLYSACCHARIDE 1,2-N-ACETYLGLUCOSAMINETRANSFERASE-RELATED"/>
    <property type="match status" value="1"/>
</dbReference>
<keyword evidence="4" id="KW-0997">Cell inner membrane</keyword>
<comment type="catalytic activity">
    <reaction evidence="12">
        <text>an alpha-Kdo-(2-&gt;4)-alpha-Kdo-(2-&gt;6)-lipid A + ADP-L-glycero-beta-D-manno-heptose = an L-alpha-D-Hep-(1-&gt;5)-[alpha-Kdo-(2-&gt;4)]-alpha-Kdo-(2-&gt;6)-lipid A + ADP + H(+)</text>
        <dbReference type="Rhea" id="RHEA:74067"/>
        <dbReference type="ChEBI" id="CHEBI:15378"/>
        <dbReference type="ChEBI" id="CHEBI:61506"/>
        <dbReference type="ChEBI" id="CHEBI:176431"/>
        <dbReference type="ChEBI" id="CHEBI:193068"/>
        <dbReference type="ChEBI" id="CHEBI:456216"/>
        <dbReference type="EC" id="2.4.99.23"/>
    </reaction>
</comment>
<evidence type="ECO:0000256" key="8">
    <source>
        <dbReference type="ARBA" id="ARBA00023136"/>
    </source>
</evidence>
<dbReference type="NCBIfam" id="TIGR02193">
    <property type="entry name" value="heptsyl_trn_I"/>
    <property type="match status" value="1"/>
</dbReference>
<dbReference type="GO" id="GO:0008713">
    <property type="term" value="F:ADP-heptose-lipopolysaccharide heptosyltransferase activity"/>
    <property type="evidence" value="ECO:0007669"/>
    <property type="project" value="TreeGrafter"/>
</dbReference>
<evidence type="ECO:0000256" key="5">
    <source>
        <dbReference type="ARBA" id="ARBA00022676"/>
    </source>
</evidence>
<dbReference type="GO" id="GO:0005829">
    <property type="term" value="C:cytosol"/>
    <property type="evidence" value="ECO:0007669"/>
    <property type="project" value="TreeGrafter"/>
</dbReference>
<dbReference type="InterPro" id="IPR051199">
    <property type="entry name" value="LPS_LOS_Heptosyltrfase"/>
</dbReference>
<dbReference type="EC" id="2.4.99.23" evidence="9"/>
<proteinExistence type="predicted"/>
<accession>A0A9X4RMK7</accession>
<gene>
    <name evidence="13" type="primary">waaC</name>
    <name evidence="13" type="ORF">OLX77_08980</name>
</gene>
<keyword evidence="6" id="KW-0808">Transferase</keyword>
<reference evidence="13" key="1">
    <citation type="journal article" date="2022" name="bioRxiv">
        <title>Thiovibrio frasassiensisgen. nov., sp. nov., an autotrophic, elemental sulfur disproportionating bacterium isolated from sulfidic karst sediment, and proposal of Thiovibrionaceae fam. nov.</title>
        <authorList>
            <person name="Aronson H."/>
            <person name="Thomas C."/>
            <person name="Bhattacharyya M."/>
            <person name="Eckstein S."/>
            <person name="Jensen S."/>
            <person name="Barco R."/>
            <person name="Macalady J."/>
            <person name="Amend J."/>
        </authorList>
    </citation>
    <scope>NUCLEOTIDE SEQUENCE</scope>
    <source>
        <strain evidence="13">RS19-109</strain>
    </source>
</reference>
<name>A0A9X4RMK7_9BACT</name>
<dbReference type="Pfam" id="PF01075">
    <property type="entry name" value="Glyco_transf_9"/>
    <property type="match status" value="1"/>
</dbReference>
<dbReference type="InterPro" id="IPR011908">
    <property type="entry name" value="LipoPS_heptosylTferase-I"/>
</dbReference>